<dbReference type="SUPFAM" id="SSF51445">
    <property type="entry name" value="(Trans)glycosidases"/>
    <property type="match status" value="1"/>
</dbReference>
<dbReference type="EMBL" id="OKRB01000013">
    <property type="protein sequence ID" value="SPE17668.1"/>
    <property type="molecule type" value="Genomic_DNA"/>
</dbReference>
<dbReference type="InterPro" id="IPR013780">
    <property type="entry name" value="Glyco_hydro_b"/>
</dbReference>
<proteinExistence type="inferred from homology"/>
<evidence type="ECO:0000256" key="3">
    <source>
        <dbReference type="ARBA" id="ARBA00022729"/>
    </source>
</evidence>
<dbReference type="Pfam" id="PF16757">
    <property type="entry name" value="Fucosidase_C"/>
    <property type="match status" value="1"/>
</dbReference>
<protein>
    <recommendedName>
        <fullName evidence="2">alpha-L-fucosidase</fullName>
        <ecNumber evidence="2">3.2.1.51</ecNumber>
    </recommendedName>
</protein>
<dbReference type="Proteomes" id="UP000239735">
    <property type="component" value="Unassembled WGS sequence"/>
</dbReference>
<feature type="domain" description="Glycoside hydrolase family 29 N-terminal" evidence="6">
    <location>
        <begin position="59"/>
        <end position="407"/>
    </location>
</feature>
<dbReference type="GO" id="GO:0004560">
    <property type="term" value="F:alpha-L-fucosidase activity"/>
    <property type="evidence" value="ECO:0007669"/>
    <property type="project" value="InterPro"/>
</dbReference>
<dbReference type="PANTHER" id="PTHR10030:SF37">
    <property type="entry name" value="ALPHA-L-FUCOSIDASE-RELATED"/>
    <property type="match status" value="1"/>
</dbReference>
<dbReference type="SMART" id="SM00812">
    <property type="entry name" value="Alpha_L_fucos"/>
    <property type="match status" value="1"/>
</dbReference>
<keyword evidence="5" id="KW-0326">Glycosidase</keyword>
<evidence type="ECO:0000256" key="1">
    <source>
        <dbReference type="ARBA" id="ARBA00007951"/>
    </source>
</evidence>
<dbReference type="InterPro" id="IPR000933">
    <property type="entry name" value="Glyco_hydro_29"/>
</dbReference>
<sequence length="510" mass="57823">MNRREFLATTAAAFTGACTCRGIQQVPERTPGFPESQLKDTPYIETTPIAGYHSAPASAYEAFQDMKFGIRIHWGIYSIWSRGAESWPFLEMSFADRQKYNDLYKTWNPVGFDAGRWMDIFAESGMKMFAFTSKHHEGFSMFDTRTRVKNRANWMAAGGPKIESCDLAYSIMETPFRRDVVKELCDAAHKRGIKIDLYFSHPDWYDADFRPYVVHPLQVPSSRILMAPVDWERTQRTYHGHPVIVPDPSDAEVAHMLRRHREQLEELLTNYGRIDMLCLDMWLGAKVWPELRETVMKLRELQPDVMLRNRGIGNYGDYFTPERAIPASMVGSDKPWFCINPLGTDFSYDPKAANYKGTGWIVSTLVDTVAKGGGLMVGVGPSALGEFHPEAVRQMKAAGAWLKVNGEAIYATRPRDGGRWAEGDTVRFTRSKDRQFVFAILTEWPGTELALKSVRPAERSRVTLMGSDAALEWRFDSSRGTIISLPEKLQSAANRPCEHAWTLKFEAANG</sequence>
<dbReference type="EC" id="3.2.1.51" evidence="2"/>
<reference evidence="9" key="1">
    <citation type="submission" date="2018-02" db="EMBL/GenBank/DDBJ databases">
        <authorList>
            <person name="Hausmann B."/>
        </authorList>
    </citation>
    <scope>NUCLEOTIDE SEQUENCE [LARGE SCALE GENOMIC DNA]</scope>
    <source>
        <strain evidence="9">Peat soil MAG SbA5</strain>
    </source>
</reference>
<evidence type="ECO:0000259" key="6">
    <source>
        <dbReference type="Pfam" id="PF01120"/>
    </source>
</evidence>
<keyword evidence="3" id="KW-0732">Signal</keyword>
<dbReference type="Gene3D" id="2.60.40.1180">
    <property type="entry name" value="Golgi alpha-mannosidase II"/>
    <property type="match status" value="1"/>
</dbReference>
<evidence type="ECO:0000313" key="8">
    <source>
        <dbReference type="EMBL" id="SPE17668.1"/>
    </source>
</evidence>
<dbReference type="GO" id="GO:0006004">
    <property type="term" value="P:fucose metabolic process"/>
    <property type="evidence" value="ECO:0007669"/>
    <property type="project" value="TreeGrafter"/>
</dbReference>
<organism evidence="8 9">
    <name type="scientific">Candidatus Sulfuritelmatomonas gaucii</name>
    <dbReference type="NCBI Taxonomy" id="2043161"/>
    <lineage>
        <taxon>Bacteria</taxon>
        <taxon>Pseudomonadati</taxon>
        <taxon>Acidobacteriota</taxon>
        <taxon>Terriglobia</taxon>
        <taxon>Terriglobales</taxon>
        <taxon>Acidobacteriaceae</taxon>
        <taxon>Candidatus Sulfuritelmatomonas</taxon>
    </lineage>
</organism>
<dbReference type="InterPro" id="IPR057739">
    <property type="entry name" value="Glyco_hydro_29_N"/>
</dbReference>
<dbReference type="InterPro" id="IPR031919">
    <property type="entry name" value="Fucosidase_C"/>
</dbReference>
<dbReference type="AlphaFoldDB" id="A0A2N9L2Z8"/>
<dbReference type="PROSITE" id="PS51257">
    <property type="entry name" value="PROKAR_LIPOPROTEIN"/>
    <property type="match status" value="1"/>
</dbReference>
<dbReference type="GO" id="GO:0005764">
    <property type="term" value="C:lysosome"/>
    <property type="evidence" value="ECO:0007669"/>
    <property type="project" value="TreeGrafter"/>
</dbReference>
<dbReference type="PANTHER" id="PTHR10030">
    <property type="entry name" value="ALPHA-L-FUCOSIDASE"/>
    <property type="match status" value="1"/>
</dbReference>
<evidence type="ECO:0000256" key="2">
    <source>
        <dbReference type="ARBA" id="ARBA00012662"/>
    </source>
</evidence>
<feature type="domain" description="Alpha-L-fucosidase C-terminal" evidence="7">
    <location>
        <begin position="425"/>
        <end position="505"/>
    </location>
</feature>
<dbReference type="GO" id="GO:0016139">
    <property type="term" value="P:glycoside catabolic process"/>
    <property type="evidence" value="ECO:0007669"/>
    <property type="project" value="TreeGrafter"/>
</dbReference>
<name>A0A2N9L2Z8_9BACT</name>
<dbReference type="Pfam" id="PF01120">
    <property type="entry name" value="Alpha_L_fucos"/>
    <property type="match status" value="1"/>
</dbReference>
<evidence type="ECO:0000256" key="4">
    <source>
        <dbReference type="ARBA" id="ARBA00022801"/>
    </source>
</evidence>
<evidence type="ECO:0000313" key="9">
    <source>
        <dbReference type="Proteomes" id="UP000239735"/>
    </source>
</evidence>
<dbReference type="Gene3D" id="3.20.20.80">
    <property type="entry name" value="Glycosidases"/>
    <property type="match status" value="1"/>
</dbReference>
<gene>
    <name evidence="8" type="ORF">SBA5_110028</name>
</gene>
<dbReference type="OrthoDB" id="107551at2"/>
<dbReference type="InterPro" id="IPR017853">
    <property type="entry name" value="GH"/>
</dbReference>
<accession>A0A2N9L2Z8</accession>
<evidence type="ECO:0000256" key="5">
    <source>
        <dbReference type="ARBA" id="ARBA00023295"/>
    </source>
</evidence>
<keyword evidence="4 8" id="KW-0378">Hydrolase</keyword>
<comment type="similarity">
    <text evidence="1">Belongs to the glycosyl hydrolase 29 family.</text>
</comment>
<evidence type="ECO:0000259" key="7">
    <source>
        <dbReference type="Pfam" id="PF16757"/>
    </source>
</evidence>